<dbReference type="GO" id="GO:0009089">
    <property type="term" value="P:lysine biosynthetic process via diaminopimelate"/>
    <property type="evidence" value="ECO:0007669"/>
    <property type="project" value="TreeGrafter"/>
</dbReference>
<dbReference type="PANTHER" id="PTHR43727:SF3">
    <property type="entry name" value="GROUP IV DECARBOXYLASE"/>
    <property type="match status" value="1"/>
</dbReference>
<comment type="caution">
    <text evidence="4">The sequence shown here is derived from an EMBL/GenBank/DDBJ whole genome shotgun (WGS) entry which is preliminary data.</text>
</comment>
<evidence type="ECO:0000256" key="2">
    <source>
        <dbReference type="ARBA" id="ARBA00022898"/>
    </source>
</evidence>
<dbReference type="SUPFAM" id="SSF50621">
    <property type="entry name" value="Alanine racemase C-terminal domain-like"/>
    <property type="match status" value="1"/>
</dbReference>
<dbReference type="Pfam" id="PF02784">
    <property type="entry name" value="Orn_Arg_deC_N"/>
    <property type="match status" value="1"/>
</dbReference>
<accession>A0AAW6F5C4</accession>
<dbReference type="Gene3D" id="2.40.37.10">
    <property type="entry name" value="Lyase, Ornithine Decarboxylase, Chain A, domain 1"/>
    <property type="match status" value="1"/>
</dbReference>
<keyword evidence="2" id="KW-0663">Pyridoxal phosphate</keyword>
<sequence>MIINKNILEKLKAEYGDAFYLLDSEQFAKNFSELKAAFQKVYPNFNIAYSYKTNYTPKLCKMVNEIGGYAEVVSEMELEIARRVGCKPERIIWNGPIKNEQVAEEFICEGGTINIDNREELKLMKMVAARHEDKLLTVGIRVNYEVGDGVMSRFGFDIDGEDFKEAVCWVKEMNNVKLINFQCHFAKRPMRYWSARAKGMIALIDRLGVVPERIDIGGGLFGKMAPSLKAQFSDEIPDYNAYAEAAATVFANYFKDKEDKPELLIEPGSALVGDCMKFVASVKNIKNIRGKWVAAVLGSQKNISMSAVNPPIDVIGMGGEQKEYNDLDFVGFTCIEGDVLYHNYNGKLAQGDVIVISNCGSYSLVMKPPFILPNFPVLDISGEEVELIKRGESFDDLFHTFNF</sequence>
<gene>
    <name evidence="4" type="ORF">PN612_09545</name>
</gene>
<dbReference type="AlphaFoldDB" id="A0AAW6F5C4"/>
<dbReference type="InterPro" id="IPR009006">
    <property type="entry name" value="Ala_racemase/Decarboxylase_C"/>
</dbReference>
<dbReference type="InterPro" id="IPR029066">
    <property type="entry name" value="PLP-binding_barrel"/>
</dbReference>
<dbReference type="EMBL" id="JAQMPX010000068">
    <property type="protein sequence ID" value="MDB9138752.1"/>
    <property type="molecule type" value="Genomic_DNA"/>
</dbReference>
<dbReference type="RefSeq" id="WP_270645614.1">
    <property type="nucleotide sequence ID" value="NZ_JAQEWV010000001.1"/>
</dbReference>
<dbReference type="Gene3D" id="3.20.20.10">
    <property type="entry name" value="Alanine racemase"/>
    <property type="match status" value="1"/>
</dbReference>
<dbReference type="GO" id="GO:0008836">
    <property type="term" value="F:diaminopimelate decarboxylase activity"/>
    <property type="evidence" value="ECO:0007669"/>
    <property type="project" value="TreeGrafter"/>
</dbReference>
<feature type="domain" description="Orn/DAP/Arg decarboxylase 2 N-terminal" evidence="3">
    <location>
        <begin position="35"/>
        <end position="272"/>
    </location>
</feature>
<organism evidence="4 5">
    <name type="scientific">Parabacteroides distasonis</name>
    <dbReference type="NCBI Taxonomy" id="823"/>
    <lineage>
        <taxon>Bacteria</taxon>
        <taxon>Pseudomonadati</taxon>
        <taxon>Bacteroidota</taxon>
        <taxon>Bacteroidia</taxon>
        <taxon>Bacteroidales</taxon>
        <taxon>Tannerellaceae</taxon>
        <taxon>Parabacteroides</taxon>
    </lineage>
</organism>
<name>A0AAW6F5C4_PARDI</name>
<protein>
    <submittedName>
        <fullName evidence="4">Pyridoxal-dependent decarboxylase</fullName>
    </submittedName>
</protein>
<evidence type="ECO:0000256" key="1">
    <source>
        <dbReference type="ARBA" id="ARBA00001933"/>
    </source>
</evidence>
<dbReference type="InterPro" id="IPR022644">
    <property type="entry name" value="De-COase2_N"/>
</dbReference>
<dbReference type="CDD" id="cd06841">
    <property type="entry name" value="PLPDE_III_MccE_like"/>
    <property type="match status" value="1"/>
</dbReference>
<dbReference type="SUPFAM" id="SSF51419">
    <property type="entry name" value="PLP-binding barrel"/>
    <property type="match status" value="1"/>
</dbReference>
<dbReference type="PANTHER" id="PTHR43727">
    <property type="entry name" value="DIAMINOPIMELATE DECARBOXYLASE"/>
    <property type="match status" value="1"/>
</dbReference>
<comment type="cofactor">
    <cofactor evidence="1">
        <name>pyridoxal 5'-phosphate</name>
        <dbReference type="ChEBI" id="CHEBI:597326"/>
    </cofactor>
</comment>
<reference evidence="4" key="1">
    <citation type="submission" date="2023-01" db="EMBL/GenBank/DDBJ databases">
        <title>Human gut microbiome strain richness.</title>
        <authorList>
            <person name="Chen-Liaw A."/>
        </authorList>
    </citation>
    <scope>NUCLEOTIDE SEQUENCE</scope>
    <source>
        <strain evidence="4">D35st1_E5_D35t1_190705</strain>
    </source>
</reference>
<evidence type="ECO:0000313" key="5">
    <source>
        <dbReference type="Proteomes" id="UP001211522"/>
    </source>
</evidence>
<dbReference type="Proteomes" id="UP001211522">
    <property type="component" value="Unassembled WGS sequence"/>
</dbReference>
<evidence type="ECO:0000259" key="3">
    <source>
        <dbReference type="Pfam" id="PF02784"/>
    </source>
</evidence>
<proteinExistence type="predicted"/>
<evidence type="ECO:0000313" key="4">
    <source>
        <dbReference type="EMBL" id="MDB9138752.1"/>
    </source>
</evidence>